<reference evidence="3" key="1">
    <citation type="submission" date="2023-10" db="EMBL/GenBank/DDBJ databases">
        <authorList>
            <person name="Hackl T."/>
        </authorList>
    </citation>
    <scope>NUCLEOTIDE SEQUENCE</scope>
</reference>
<feature type="compositionally biased region" description="Acidic residues" evidence="1">
    <location>
        <begin position="169"/>
        <end position="180"/>
    </location>
</feature>
<keyword evidence="4" id="KW-1185">Reference proteome</keyword>
<dbReference type="EMBL" id="CAUWAG010000007">
    <property type="protein sequence ID" value="CAJ2504818.1"/>
    <property type="molecule type" value="Genomic_DNA"/>
</dbReference>
<protein>
    <submittedName>
        <fullName evidence="3">Uu.00g122120.m01.CDS01</fullName>
    </submittedName>
</protein>
<evidence type="ECO:0000313" key="3">
    <source>
        <dbReference type="EMBL" id="CAJ2504818.1"/>
    </source>
</evidence>
<gene>
    <name evidence="3" type="ORF">KHLLAP_LOCUS5286</name>
</gene>
<evidence type="ECO:0000313" key="4">
    <source>
        <dbReference type="Proteomes" id="UP001295740"/>
    </source>
</evidence>
<keyword evidence="2" id="KW-0472">Membrane</keyword>
<dbReference type="AlphaFoldDB" id="A0AAI8VH62"/>
<proteinExistence type="predicted"/>
<comment type="caution">
    <text evidence="3">The sequence shown here is derived from an EMBL/GenBank/DDBJ whole genome shotgun (WGS) entry which is preliminary data.</text>
</comment>
<name>A0AAI8VH62_9PEZI</name>
<sequence>MERGQRSALRVVTDYDYNGFRRHLDSKGLPANKVIGSALQESGIFPLEEHPTLRLPYWRLKQIGAGPIAGPQQAVAEGVSSGNTTYHTAKTSQEHSLSGLLDATVAAASTPKVVPWLAQVDANKHSVELSNGEKGLPSETDSSPREKLDKGKRVETPCSLPGQTPQPEAGEDQGDSDDPDSQAATAAESEVSTQADIVLKRIGIDYGQFDAKIWKSASLTRPSENLSAYMIGDDVGFGKTGMAISILIIIYMIHVRFDDVIKE</sequence>
<organism evidence="3 4">
    <name type="scientific">Anthostomella pinea</name>
    <dbReference type="NCBI Taxonomy" id="933095"/>
    <lineage>
        <taxon>Eukaryota</taxon>
        <taxon>Fungi</taxon>
        <taxon>Dikarya</taxon>
        <taxon>Ascomycota</taxon>
        <taxon>Pezizomycotina</taxon>
        <taxon>Sordariomycetes</taxon>
        <taxon>Xylariomycetidae</taxon>
        <taxon>Xylariales</taxon>
        <taxon>Xylariaceae</taxon>
        <taxon>Anthostomella</taxon>
    </lineage>
</organism>
<keyword evidence="2" id="KW-1133">Transmembrane helix</keyword>
<feature type="compositionally biased region" description="Basic and acidic residues" evidence="1">
    <location>
        <begin position="142"/>
        <end position="155"/>
    </location>
</feature>
<keyword evidence="2" id="KW-0812">Transmembrane</keyword>
<evidence type="ECO:0000256" key="2">
    <source>
        <dbReference type="SAM" id="Phobius"/>
    </source>
</evidence>
<feature type="region of interest" description="Disordered" evidence="1">
    <location>
        <begin position="128"/>
        <end position="190"/>
    </location>
</feature>
<accession>A0AAI8VH62</accession>
<evidence type="ECO:0000256" key="1">
    <source>
        <dbReference type="SAM" id="MobiDB-lite"/>
    </source>
</evidence>
<dbReference type="Proteomes" id="UP001295740">
    <property type="component" value="Unassembled WGS sequence"/>
</dbReference>
<feature type="transmembrane region" description="Helical" evidence="2">
    <location>
        <begin position="240"/>
        <end position="257"/>
    </location>
</feature>